<keyword evidence="1" id="KW-0472">Membrane</keyword>
<sequence>MANVNRSKHFVKPIQGNVLVSLLIFLLVTAVIALGSLYIETYKRNTLLKAEITRLEQSQVLLMVPDEQAADIANWLKRHPDQTQAILMQAGNEKQLTITDSNAPGLLEKEPKKVLIGPTDIEPSAAANTADINQNQTDVLMSEDEQGVKVIRLPHGGIRVTTRDLPQESQSN</sequence>
<dbReference type="RefSeq" id="WP_248994359.1">
    <property type="nucleotide sequence ID" value="NZ_JAKIKP010000002.1"/>
</dbReference>
<evidence type="ECO:0000313" key="3">
    <source>
        <dbReference type="Proteomes" id="UP001139333"/>
    </source>
</evidence>
<comment type="caution">
    <text evidence="2">The sequence shown here is derived from an EMBL/GenBank/DDBJ whole genome shotgun (WGS) entry which is preliminary data.</text>
</comment>
<organism evidence="2 3">
    <name type="scientific">Shewanella gaetbuli</name>
    <dbReference type="NCBI Taxonomy" id="220752"/>
    <lineage>
        <taxon>Bacteria</taxon>
        <taxon>Pseudomonadati</taxon>
        <taxon>Pseudomonadota</taxon>
        <taxon>Gammaproteobacteria</taxon>
        <taxon>Alteromonadales</taxon>
        <taxon>Shewanellaceae</taxon>
        <taxon>Shewanella</taxon>
    </lineage>
</organism>
<accession>A0A9X1ZT52</accession>
<dbReference type="AlphaFoldDB" id="A0A9X1ZT52"/>
<name>A0A9X1ZT52_9GAMM</name>
<proteinExistence type="predicted"/>
<dbReference type="Proteomes" id="UP001139333">
    <property type="component" value="Unassembled WGS sequence"/>
</dbReference>
<dbReference type="EMBL" id="JAKIKP010000002">
    <property type="protein sequence ID" value="MCL1141666.1"/>
    <property type="molecule type" value="Genomic_DNA"/>
</dbReference>
<gene>
    <name evidence="2" type="ORF">L2672_02965</name>
</gene>
<keyword evidence="3" id="KW-1185">Reference proteome</keyword>
<evidence type="ECO:0000313" key="2">
    <source>
        <dbReference type="EMBL" id="MCL1141666.1"/>
    </source>
</evidence>
<feature type="transmembrane region" description="Helical" evidence="1">
    <location>
        <begin position="20"/>
        <end position="39"/>
    </location>
</feature>
<keyword evidence="1" id="KW-0812">Transmembrane</keyword>
<reference evidence="2" key="1">
    <citation type="submission" date="2022-01" db="EMBL/GenBank/DDBJ databases">
        <title>Whole genome-based taxonomy of the Shewanellaceae.</title>
        <authorList>
            <person name="Martin-Rodriguez A.J."/>
        </authorList>
    </citation>
    <scope>NUCLEOTIDE SEQUENCE</scope>
    <source>
        <strain evidence="2">DSM 16422</strain>
    </source>
</reference>
<keyword evidence="1" id="KW-1133">Transmembrane helix</keyword>
<protein>
    <submittedName>
        <fullName evidence="2">Membrane anchored protein in chemotaxis locus</fullName>
    </submittedName>
</protein>
<evidence type="ECO:0000256" key="1">
    <source>
        <dbReference type="SAM" id="Phobius"/>
    </source>
</evidence>